<sequence>MASSPKRLPPKVKGAATTQPTAVRTLSIAIPVEPGAVPFIA</sequence>
<gene>
    <name evidence="1" type="ORF">EV03_1670</name>
</gene>
<evidence type="ECO:0000313" key="2">
    <source>
        <dbReference type="Proteomes" id="UP000030392"/>
    </source>
</evidence>
<accession>A0A0A2C305</accession>
<dbReference type="AlphaFoldDB" id="A0A0A2C305"/>
<name>A0A0A2C305_PROMR</name>
<dbReference type="Proteomes" id="UP000030392">
    <property type="component" value="Unassembled WGS sequence"/>
</dbReference>
<evidence type="ECO:0000313" key="1">
    <source>
        <dbReference type="EMBL" id="KGG19290.1"/>
    </source>
</evidence>
<dbReference type="EMBL" id="JNAX01000015">
    <property type="protein sequence ID" value="KGG19290.1"/>
    <property type="molecule type" value="Genomic_DNA"/>
</dbReference>
<reference evidence="2" key="1">
    <citation type="journal article" date="2014" name="Sci. Data">
        <title>Genomes of diverse isolates of the marine cyanobacterium Prochlorococcus.</title>
        <authorList>
            <person name="Biller S."/>
            <person name="Berube P."/>
            <person name="Thompson J."/>
            <person name="Kelly L."/>
            <person name="Roggensack S."/>
            <person name="Awad L."/>
            <person name="Roache-Johnson K."/>
            <person name="Ding H."/>
            <person name="Giovannoni S.J."/>
            <person name="Moore L.R."/>
            <person name="Chisholm S.W."/>
        </authorList>
    </citation>
    <scope>NUCLEOTIDE SEQUENCE [LARGE SCALE GENOMIC DNA]</scope>
    <source>
        <strain evidence="2">PAC1</strain>
    </source>
</reference>
<comment type="caution">
    <text evidence="1">The sequence shown here is derived from an EMBL/GenBank/DDBJ whole genome shotgun (WGS) entry which is preliminary data.</text>
</comment>
<organism evidence="1 2">
    <name type="scientific">Prochlorococcus marinus str. PAC1</name>
    <dbReference type="NCBI Taxonomy" id="59924"/>
    <lineage>
        <taxon>Bacteria</taxon>
        <taxon>Bacillati</taxon>
        <taxon>Cyanobacteriota</taxon>
        <taxon>Cyanophyceae</taxon>
        <taxon>Synechococcales</taxon>
        <taxon>Prochlorococcaceae</taxon>
        <taxon>Prochlorococcus</taxon>
    </lineage>
</organism>
<proteinExistence type="predicted"/>
<protein>
    <submittedName>
        <fullName evidence="1">Uncharacterized protein</fullName>
    </submittedName>
</protein>